<keyword evidence="3 4" id="KW-0067">ATP-binding</keyword>
<evidence type="ECO:0000256" key="1">
    <source>
        <dbReference type="ARBA" id="ARBA00022741"/>
    </source>
</evidence>
<comment type="caution">
    <text evidence="6">The sequence shown here is derived from an EMBL/GenBank/DDBJ whole genome shotgun (WGS) entry which is preliminary data.</text>
</comment>
<comment type="catalytic activity">
    <reaction evidence="4">
        <text>a ribonucleoside 5'-triphosphate + H2O = a ribonucleoside 5'-diphosphate + phosphate + H(+)</text>
        <dbReference type="Rhea" id="RHEA:23680"/>
        <dbReference type="ChEBI" id="CHEBI:15377"/>
        <dbReference type="ChEBI" id="CHEBI:15378"/>
        <dbReference type="ChEBI" id="CHEBI:43474"/>
        <dbReference type="ChEBI" id="CHEBI:57930"/>
        <dbReference type="ChEBI" id="CHEBI:61557"/>
        <dbReference type="EC" id="3.6.1.15"/>
    </reaction>
</comment>
<dbReference type="AlphaFoldDB" id="A0A7J3SNQ0"/>
<feature type="binding site" evidence="4">
    <location>
        <begin position="20"/>
        <end position="27"/>
    </location>
    <ligand>
        <name>ATP</name>
        <dbReference type="ChEBI" id="CHEBI:30616"/>
    </ligand>
</feature>
<organism evidence="6">
    <name type="scientific">Fervidicoccus fontis</name>
    <dbReference type="NCBI Taxonomy" id="683846"/>
    <lineage>
        <taxon>Archaea</taxon>
        <taxon>Thermoproteota</taxon>
        <taxon>Thermoprotei</taxon>
        <taxon>Fervidicoccales</taxon>
        <taxon>Fervidicoccaceae</taxon>
        <taxon>Fervidicoccus</taxon>
    </lineage>
</organism>
<dbReference type="HAMAP" id="MF_00796">
    <property type="entry name" value="NTPase_1"/>
    <property type="match status" value="1"/>
</dbReference>
<evidence type="ECO:0000313" key="6">
    <source>
        <dbReference type="EMBL" id="HGZ60509.1"/>
    </source>
</evidence>
<keyword evidence="1 4" id="KW-0547">Nucleotide-binding</keyword>
<feature type="binding site" evidence="4">
    <location>
        <begin position="113"/>
        <end position="120"/>
    </location>
    <ligand>
        <name>ATP</name>
        <dbReference type="ChEBI" id="CHEBI:30616"/>
    </ligand>
</feature>
<dbReference type="InterPro" id="IPR004948">
    <property type="entry name" value="Nuc-triphosphatase_THEP1"/>
</dbReference>
<dbReference type="EC" id="3.6.1.15" evidence="4"/>
<dbReference type="NCBIfam" id="NF010248">
    <property type="entry name" value="PRK13695.1"/>
    <property type="match status" value="1"/>
</dbReference>
<evidence type="ECO:0000259" key="5">
    <source>
        <dbReference type="SMART" id="SM00382"/>
    </source>
</evidence>
<name>A0A7J3SNQ0_9CREN</name>
<gene>
    <name evidence="6" type="ORF">ENW83_04825</name>
</gene>
<dbReference type="PANTHER" id="PTHR43146:SF1">
    <property type="entry name" value="CANCER-RELATED NUCLEOSIDE-TRIPHOSPHATASE"/>
    <property type="match status" value="1"/>
</dbReference>
<proteinExistence type="inferred from homology"/>
<evidence type="ECO:0000256" key="2">
    <source>
        <dbReference type="ARBA" id="ARBA00022801"/>
    </source>
</evidence>
<comment type="similarity">
    <text evidence="4">Belongs to the THEP1 NTPase family.</text>
</comment>
<dbReference type="PANTHER" id="PTHR43146">
    <property type="entry name" value="CANCER-RELATED NUCLEOSIDE-TRIPHOSPHATASE"/>
    <property type="match status" value="1"/>
</dbReference>
<dbReference type="SMART" id="SM00382">
    <property type="entry name" value="AAA"/>
    <property type="match status" value="1"/>
</dbReference>
<dbReference type="InterPro" id="IPR003593">
    <property type="entry name" value="AAA+_ATPase"/>
</dbReference>
<sequence length="192" mass="21548">MAVHLSSGSDLKNYMLVITGNPGVGKSTLFKKIVERLRSLGYNVGGFITIEERDERGNRKGFKMIDLLTGEWNWLALRGYPSHITVGSYGVVEEASRLAVKALSRESLEKVDVVGIDEIGPMELKLPGFKESLRNVFELSKPIIAVVHYRLSDPEILSKLAKAERVILTPDSRDNVTRDLLRRLEDKIKNVK</sequence>
<keyword evidence="2 4" id="KW-0378">Hydrolase</keyword>
<dbReference type="Gene3D" id="3.40.50.300">
    <property type="entry name" value="P-loop containing nucleotide triphosphate hydrolases"/>
    <property type="match status" value="1"/>
</dbReference>
<feature type="domain" description="AAA+ ATPase" evidence="5">
    <location>
        <begin position="12"/>
        <end position="173"/>
    </location>
</feature>
<dbReference type="GO" id="GO:0017111">
    <property type="term" value="F:ribonucleoside triphosphate phosphatase activity"/>
    <property type="evidence" value="ECO:0007669"/>
    <property type="project" value="UniProtKB-UniRule"/>
</dbReference>
<evidence type="ECO:0000256" key="3">
    <source>
        <dbReference type="ARBA" id="ARBA00022840"/>
    </source>
</evidence>
<evidence type="ECO:0000256" key="4">
    <source>
        <dbReference type="HAMAP-Rule" id="MF_00796"/>
    </source>
</evidence>
<dbReference type="SUPFAM" id="SSF52540">
    <property type="entry name" value="P-loop containing nucleoside triphosphate hydrolases"/>
    <property type="match status" value="1"/>
</dbReference>
<dbReference type="EMBL" id="DTLS01000140">
    <property type="protein sequence ID" value="HGZ60509.1"/>
    <property type="molecule type" value="Genomic_DNA"/>
</dbReference>
<comment type="function">
    <text evidence="4">Has nucleotide phosphatase activity towards ATP, GTP, CTP, TTP and UTP. May hydrolyze nucleoside diphosphates with lower efficiency.</text>
</comment>
<dbReference type="CDD" id="cd19482">
    <property type="entry name" value="RecA-like_Thep1"/>
    <property type="match status" value="1"/>
</dbReference>
<protein>
    <recommendedName>
        <fullName evidence="4">Nucleoside-triphosphatase ENW83_04825</fullName>
        <shortName evidence="4">NTPase</shortName>
        <ecNumber evidence="4">3.6.1.15</ecNumber>
    </recommendedName>
    <alternativeName>
        <fullName evidence="4">Nucleoside triphosphate phosphohydrolase</fullName>
    </alternativeName>
</protein>
<dbReference type="Pfam" id="PF03266">
    <property type="entry name" value="NTPase_1"/>
    <property type="match status" value="1"/>
</dbReference>
<accession>A0A7J3SNQ0</accession>
<reference evidence="6" key="1">
    <citation type="journal article" date="2020" name="mSystems">
        <title>Genome- and Community-Level Interaction Insights into Carbon Utilization and Element Cycling Functions of Hydrothermarchaeota in Hydrothermal Sediment.</title>
        <authorList>
            <person name="Zhou Z."/>
            <person name="Liu Y."/>
            <person name="Xu W."/>
            <person name="Pan J."/>
            <person name="Luo Z.H."/>
            <person name="Li M."/>
        </authorList>
    </citation>
    <scope>NUCLEOTIDE SEQUENCE [LARGE SCALE GENOMIC DNA]</scope>
    <source>
        <strain evidence="6">SpSt-885</strain>
    </source>
</reference>
<dbReference type="GO" id="GO:0005524">
    <property type="term" value="F:ATP binding"/>
    <property type="evidence" value="ECO:0007669"/>
    <property type="project" value="UniProtKB-UniRule"/>
</dbReference>
<dbReference type="InterPro" id="IPR027417">
    <property type="entry name" value="P-loop_NTPase"/>
</dbReference>